<dbReference type="RefSeq" id="WP_377070812.1">
    <property type="nucleotide sequence ID" value="NZ_JBHMEC010000026.1"/>
</dbReference>
<keyword evidence="3" id="KW-1003">Cell membrane</keyword>
<dbReference type="PANTHER" id="PTHR11795">
    <property type="entry name" value="BRANCHED-CHAIN AMINO ACID TRANSPORT SYSTEM PERMEASE PROTEIN LIVH"/>
    <property type="match status" value="1"/>
</dbReference>
<feature type="transmembrane region" description="Helical" evidence="9">
    <location>
        <begin position="272"/>
        <end position="290"/>
    </location>
</feature>
<keyword evidence="5" id="KW-0029">Amino-acid transport</keyword>
<dbReference type="CDD" id="cd06582">
    <property type="entry name" value="TM_PBP1_LivH_like"/>
    <property type="match status" value="1"/>
</dbReference>
<comment type="subcellular location">
    <subcellularLocation>
        <location evidence="1">Cell membrane</location>
        <topology evidence="1">Multi-pass membrane protein</topology>
    </subcellularLocation>
</comment>
<evidence type="ECO:0000256" key="3">
    <source>
        <dbReference type="ARBA" id="ARBA00022475"/>
    </source>
</evidence>
<name>A0ABV5I3I0_9RHOB</name>
<evidence type="ECO:0000256" key="1">
    <source>
        <dbReference type="ARBA" id="ARBA00004651"/>
    </source>
</evidence>
<dbReference type="Proteomes" id="UP001589670">
    <property type="component" value="Unassembled WGS sequence"/>
</dbReference>
<gene>
    <name evidence="10" type="ORF">ACFFU4_15905</name>
</gene>
<comment type="similarity">
    <text evidence="8">Belongs to the binding-protein-dependent transport system permease family. LivHM subfamily.</text>
</comment>
<evidence type="ECO:0000256" key="7">
    <source>
        <dbReference type="ARBA" id="ARBA00023136"/>
    </source>
</evidence>
<dbReference type="Pfam" id="PF02653">
    <property type="entry name" value="BPD_transp_2"/>
    <property type="match status" value="1"/>
</dbReference>
<evidence type="ECO:0000256" key="9">
    <source>
        <dbReference type="SAM" id="Phobius"/>
    </source>
</evidence>
<comment type="caution">
    <text evidence="10">The sequence shown here is derived from an EMBL/GenBank/DDBJ whole genome shotgun (WGS) entry which is preliminary data.</text>
</comment>
<dbReference type="InterPro" id="IPR001851">
    <property type="entry name" value="ABC_transp_permease"/>
</dbReference>
<dbReference type="PANTHER" id="PTHR11795:SF442">
    <property type="entry name" value="ABC TRANSPORTER ATP-BINDING PROTEIN"/>
    <property type="match status" value="1"/>
</dbReference>
<evidence type="ECO:0000256" key="2">
    <source>
        <dbReference type="ARBA" id="ARBA00022448"/>
    </source>
</evidence>
<evidence type="ECO:0000256" key="4">
    <source>
        <dbReference type="ARBA" id="ARBA00022692"/>
    </source>
</evidence>
<keyword evidence="7 9" id="KW-0472">Membrane</keyword>
<evidence type="ECO:0000313" key="10">
    <source>
        <dbReference type="EMBL" id="MFB9151236.1"/>
    </source>
</evidence>
<keyword evidence="4 9" id="KW-0812">Transmembrane</keyword>
<dbReference type="EMBL" id="JBHMEC010000026">
    <property type="protein sequence ID" value="MFB9151236.1"/>
    <property type="molecule type" value="Genomic_DNA"/>
</dbReference>
<keyword evidence="2" id="KW-0813">Transport</keyword>
<accession>A0ABV5I3I0</accession>
<proteinExistence type="inferred from homology"/>
<evidence type="ECO:0000256" key="6">
    <source>
        <dbReference type="ARBA" id="ARBA00022989"/>
    </source>
</evidence>
<evidence type="ECO:0000313" key="11">
    <source>
        <dbReference type="Proteomes" id="UP001589670"/>
    </source>
</evidence>
<feature type="transmembrane region" description="Helical" evidence="9">
    <location>
        <begin position="196"/>
        <end position="219"/>
    </location>
</feature>
<dbReference type="InterPro" id="IPR052157">
    <property type="entry name" value="BCAA_transport_permease"/>
</dbReference>
<feature type="transmembrane region" description="Helical" evidence="9">
    <location>
        <begin position="144"/>
        <end position="167"/>
    </location>
</feature>
<feature type="transmembrane region" description="Helical" evidence="9">
    <location>
        <begin position="6"/>
        <end position="29"/>
    </location>
</feature>
<protein>
    <submittedName>
        <fullName evidence="10">Branched-chain amino acid ABC transporter permease</fullName>
    </submittedName>
</protein>
<feature type="transmembrane region" description="Helical" evidence="9">
    <location>
        <begin position="65"/>
        <end position="89"/>
    </location>
</feature>
<evidence type="ECO:0000256" key="5">
    <source>
        <dbReference type="ARBA" id="ARBA00022970"/>
    </source>
</evidence>
<keyword evidence="11" id="KW-1185">Reference proteome</keyword>
<evidence type="ECO:0000256" key="8">
    <source>
        <dbReference type="ARBA" id="ARBA00037998"/>
    </source>
</evidence>
<sequence length="298" mass="31654">MDVAVFIFADGIVYGAWLFLVAVGLTLVFGVMKILNVAHGALYAIGAYAAATVVNSEAFGQVEGFAVLLLMLAGAIIAAVLLGPLLERFLLRLFYERDEVVLLLVTFGLSLILEDVIKMIWGVYSYYVPGPYALFGNIEAGPLFYVGYDFFIVGLAVFVGLVTYLVLDRTNVGKVVQSVIHDDEISRAMGINVGRVYLGAFTFGVFLATLAGAFTAPMIAITPSIGVNAIILSFAVVVIGGLGSIGGAAIGACIVGLARAAAINLWPEAELFVIYAVMSLVLLVRPEGLFGQIQQRKI</sequence>
<feature type="transmembrane region" description="Helical" evidence="9">
    <location>
        <begin position="101"/>
        <end position="124"/>
    </location>
</feature>
<organism evidence="10 11">
    <name type="scientific">Roseovarius ramblicola</name>
    <dbReference type="NCBI Taxonomy" id="2022336"/>
    <lineage>
        <taxon>Bacteria</taxon>
        <taxon>Pseudomonadati</taxon>
        <taxon>Pseudomonadota</taxon>
        <taxon>Alphaproteobacteria</taxon>
        <taxon>Rhodobacterales</taxon>
        <taxon>Roseobacteraceae</taxon>
        <taxon>Roseovarius</taxon>
    </lineage>
</organism>
<reference evidence="10 11" key="1">
    <citation type="submission" date="2024-09" db="EMBL/GenBank/DDBJ databases">
        <authorList>
            <person name="Sun Q."/>
            <person name="Mori K."/>
        </authorList>
    </citation>
    <scope>NUCLEOTIDE SEQUENCE [LARGE SCALE GENOMIC DNA]</scope>
    <source>
        <strain evidence="10 11">CECT 9424</strain>
    </source>
</reference>
<feature type="transmembrane region" description="Helical" evidence="9">
    <location>
        <begin position="41"/>
        <end position="59"/>
    </location>
</feature>
<keyword evidence="6 9" id="KW-1133">Transmembrane helix</keyword>